<dbReference type="EMBL" id="JANPWZ010000071">
    <property type="protein sequence ID" value="KAJ3579663.1"/>
    <property type="molecule type" value="Genomic_DNA"/>
</dbReference>
<proteinExistence type="predicted"/>
<sequence length="141" mass="15414">MGALRPEPGPGPGPTYLLQAVTCAKPVLGRHAPPLTPLPRAAYTALPGRSYTLETSHCEPYSSVETAELSDVESRGYGIYEDVSEPVERKNGGNVVDFLKKPRKEQSWGKETLMSTPRKQYYCVQARTIESASSRDDGISD</sequence>
<comment type="caution">
    <text evidence="1">The sequence shown here is derived from an EMBL/GenBank/DDBJ whole genome shotgun (WGS) entry which is preliminary data.</text>
</comment>
<evidence type="ECO:0000313" key="1">
    <source>
        <dbReference type="EMBL" id="KAJ3579663.1"/>
    </source>
</evidence>
<dbReference type="Proteomes" id="UP001148614">
    <property type="component" value="Unassembled WGS sequence"/>
</dbReference>
<protein>
    <submittedName>
        <fullName evidence="1">Uncharacterized protein</fullName>
    </submittedName>
</protein>
<dbReference type="AlphaFoldDB" id="A0A9W8NM02"/>
<evidence type="ECO:0000313" key="2">
    <source>
        <dbReference type="Proteomes" id="UP001148614"/>
    </source>
</evidence>
<organism evidence="1 2">
    <name type="scientific">Xylaria arbuscula</name>
    <dbReference type="NCBI Taxonomy" id="114810"/>
    <lineage>
        <taxon>Eukaryota</taxon>
        <taxon>Fungi</taxon>
        <taxon>Dikarya</taxon>
        <taxon>Ascomycota</taxon>
        <taxon>Pezizomycotina</taxon>
        <taxon>Sordariomycetes</taxon>
        <taxon>Xylariomycetidae</taxon>
        <taxon>Xylariales</taxon>
        <taxon>Xylariaceae</taxon>
        <taxon>Xylaria</taxon>
    </lineage>
</organism>
<reference evidence="1" key="1">
    <citation type="submission" date="2022-07" db="EMBL/GenBank/DDBJ databases">
        <title>Genome Sequence of Xylaria arbuscula.</title>
        <authorList>
            <person name="Buettner E."/>
        </authorList>
    </citation>
    <scope>NUCLEOTIDE SEQUENCE</scope>
    <source>
        <strain evidence="1">VT107</strain>
    </source>
</reference>
<gene>
    <name evidence="1" type="ORF">NPX13_g906</name>
</gene>
<keyword evidence="2" id="KW-1185">Reference proteome</keyword>
<name>A0A9W8NM02_9PEZI</name>
<accession>A0A9W8NM02</accession>